<dbReference type="InterPro" id="IPR004713">
    <property type="entry name" value="CaH_exchang"/>
</dbReference>
<dbReference type="OrthoDB" id="1699231at2759"/>
<evidence type="ECO:0000256" key="6">
    <source>
        <dbReference type="ARBA" id="ARBA00022989"/>
    </source>
</evidence>
<feature type="transmembrane region" description="Helical" evidence="9">
    <location>
        <begin position="247"/>
        <end position="269"/>
    </location>
</feature>
<sequence>LSFITEQVAEHTNGTIGALLNATFGNAPELLISVAALRAGFYRVVQLAMLGSMLTNMLLVFGVSCWIGGCRYQVQELRTTSGSVSVTMLLVATAGSLFPAALRLSGQMPTDNIHANVPTMEEVTFCRVNAVVMLILYVAYLVFQLGTHKEDNDESHAHVHSFSEHDVHSGGPLISMRVGVIWLFVITLCISAMSDILIETIDSFSQRMHLSQVFTSMVIIPFFSNVAEQVSAFLFAYRNEMDLCVGVTVGSAVQIATFVLPGSVLIGAVMDRSMTLYFHGYETTCLFFGTIVTVAVLQGGTSNWLTGAMMVGIYVMMATGVYFH</sequence>
<keyword evidence="12" id="KW-1185">Reference proteome</keyword>
<dbReference type="EMBL" id="CM000611">
    <property type="protein sequence ID" value="EEC48326.1"/>
    <property type="molecule type" value="Genomic_DNA"/>
</dbReference>
<dbReference type="PANTHER" id="PTHR31503:SF22">
    <property type="entry name" value="VACUOLAR CALCIUM ION TRANSPORTER"/>
    <property type="match status" value="1"/>
</dbReference>
<dbReference type="AlphaFoldDB" id="B7FZE9"/>
<organism evidence="11 12">
    <name type="scientific">Phaeodactylum tricornutum (strain CCAP 1055/1)</name>
    <dbReference type="NCBI Taxonomy" id="556484"/>
    <lineage>
        <taxon>Eukaryota</taxon>
        <taxon>Sar</taxon>
        <taxon>Stramenopiles</taxon>
        <taxon>Ochrophyta</taxon>
        <taxon>Bacillariophyta</taxon>
        <taxon>Bacillariophyceae</taxon>
        <taxon>Bacillariophycidae</taxon>
        <taxon>Naviculales</taxon>
        <taxon>Phaeodactylaceae</taxon>
        <taxon>Phaeodactylum</taxon>
    </lineage>
</organism>
<dbReference type="STRING" id="556484.B7FZE9"/>
<evidence type="ECO:0000256" key="2">
    <source>
        <dbReference type="ARBA" id="ARBA00022448"/>
    </source>
</evidence>
<feature type="transmembrane region" description="Helical" evidence="9">
    <location>
        <begin position="81"/>
        <end position="102"/>
    </location>
</feature>
<feature type="transmembrane region" description="Helical" evidence="9">
    <location>
        <begin position="210"/>
        <end position="227"/>
    </location>
</feature>
<evidence type="ECO:0000259" key="10">
    <source>
        <dbReference type="Pfam" id="PF01699"/>
    </source>
</evidence>
<dbReference type="PaxDb" id="2850-Phatr2762"/>
<evidence type="ECO:0000313" key="11">
    <source>
        <dbReference type="EMBL" id="EEC48326.1"/>
    </source>
</evidence>
<dbReference type="InterPro" id="IPR004798">
    <property type="entry name" value="CAX-like"/>
</dbReference>
<feature type="transmembrane region" description="Helical" evidence="9">
    <location>
        <begin position="47"/>
        <end position="69"/>
    </location>
</feature>
<reference evidence="12" key="2">
    <citation type="submission" date="2008-08" db="EMBL/GenBank/DDBJ databases">
        <authorList>
            <consortium name="Diatom Consortium"/>
            <person name="Grigoriev I."/>
            <person name="Grimwood J."/>
            <person name="Kuo A."/>
            <person name="Otillar R.P."/>
            <person name="Salamov A."/>
            <person name="Detter J.C."/>
            <person name="Lindquist E."/>
            <person name="Shapiro H."/>
            <person name="Lucas S."/>
            <person name="Glavina del Rio T."/>
            <person name="Pitluck S."/>
            <person name="Rokhsar D."/>
            <person name="Bowler C."/>
        </authorList>
    </citation>
    <scope>GENOME REANNOTATION</scope>
    <source>
        <strain evidence="12">CCAP 1055/1</strain>
    </source>
</reference>
<protein>
    <recommendedName>
        <fullName evidence="10">Sodium/calcium exchanger membrane region domain-containing protein</fullName>
    </recommendedName>
</protein>
<dbReference type="eggNOG" id="KOG1397">
    <property type="taxonomic scope" value="Eukaryota"/>
</dbReference>
<keyword evidence="6 9" id="KW-1133">Transmembrane helix</keyword>
<dbReference type="GO" id="GO:0012505">
    <property type="term" value="C:endomembrane system"/>
    <property type="evidence" value="ECO:0007669"/>
    <property type="project" value="UniProtKB-SubCell"/>
</dbReference>
<dbReference type="GO" id="GO:0005774">
    <property type="term" value="C:vacuolar membrane"/>
    <property type="evidence" value="ECO:0007669"/>
    <property type="project" value="UniProtKB-ARBA"/>
</dbReference>
<dbReference type="Gene3D" id="1.20.1420.30">
    <property type="entry name" value="NCX, central ion-binding region"/>
    <property type="match status" value="2"/>
</dbReference>
<evidence type="ECO:0000256" key="5">
    <source>
        <dbReference type="ARBA" id="ARBA00022837"/>
    </source>
</evidence>
<keyword evidence="9" id="KW-0050">Antiport</keyword>
<keyword evidence="2 9" id="KW-0813">Transport</keyword>
<dbReference type="GeneID" id="7200853"/>
<reference evidence="11 12" key="1">
    <citation type="journal article" date="2008" name="Nature">
        <title>The Phaeodactylum genome reveals the evolutionary history of diatom genomes.</title>
        <authorList>
            <person name="Bowler C."/>
            <person name="Allen A.E."/>
            <person name="Badger J.H."/>
            <person name="Grimwood J."/>
            <person name="Jabbari K."/>
            <person name="Kuo A."/>
            <person name="Maheswari U."/>
            <person name="Martens C."/>
            <person name="Maumus F."/>
            <person name="Otillar R.P."/>
            <person name="Rayko E."/>
            <person name="Salamov A."/>
            <person name="Vandepoele K."/>
            <person name="Beszteri B."/>
            <person name="Gruber A."/>
            <person name="Heijde M."/>
            <person name="Katinka M."/>
            <person name="Mock T."/>
            <person name="Valentin K."/>
            <person name="Verret F."/>
            <person name="Berges J.A."/>
            <person name="Brownlee C."/>
            <person name="Cadoret J.P."/>
            <person name="Chiovitti A."/>
            <person name="Choi C.J."/>
            <person name="Coesel S."/>
            <person name="De Martino A."/>
            <person name="Detter J.C."/>
            <person name="Durkin C."/>
            <person name="Falciatore A."/>
            <person name="Fournet J."/>
            <person name="Haruta M."/>
            <person name="Huysman M.J."/>
            <person name="Jenkins B.D."/>
            <person name="Jiroutova K."/>
            <person name="Jorgensen R.E."/>
            <person name="Joubert Y."/>
            <person name="Kaplan A."/>
            <person name="Kroger N."/>
            <person name="Kroth P.G."/>
            <person name="La Roche J."/>
            <person name="Lindquist E."/>
            <person name="Lommer M."/>
            <person name="Martin-Jezequel V."/>
            <person name="Lopez P.J."/>
            <person name="Lucas S."/>
            <person name="Mangogna M."/>
            <person name="McGinnis K."/>
            <person name="Medlin L.K."/>
            <person name="Montsant A."/>
            <person name="Oudot-Le Secq M.P."/>
            <person name="Napoli C."/>
            <person name="Obornik M."/>
            <person name="Parker M.S."/>
            <person name="Petit J.L."/>
            <person name="Porcel B.M."/>
            <person name="Poulsen N."/>
            <person name="Robison M."/>
            <person name="Rychlewski L."/>
            <person name="Rynearson T.A."/>
            <person name="Schmutz J."/>
            <person name="Shapiro H."/>
            <person name="Siaut M."/>
            <person name="Stanley M."/>
            <person name="Sussman M.R."/>
            <person name="Taylor A.R."/>
            <person name="Vardi A."/>
            <person name="von Dassow P."/>
            <person name="Vyverman W."/>
            <person name="Willis A."/>
            <person name="Wyrwicz L.S."/>
            <person name="Rokhsar D.S."/>
            <person name="Weissenbach J."/>
            <person name="Armbrust E.V."/>
            <person name="Green B.R."/>
            <person name="Van de Peer Y."/>
            <person name="Grigoriev I.V."/>
        </authorList>
    </citation>
    <scope>NUCLEOTIDE SEQUENCE [LARGE SCALE GENOMIC DNA]</scope>
    <source>
        <strain evidence="11 12">CCAP 1055/1</strain>
    </source>
</reference>
<dbReference type="InParanoid" id="B7FZE9"/>
<evidence type="ECO:0000313" key="12">
    <source>
        <dbReference type="Proteomes" id="UP000000759"/>
    </source>
</evidence>
<gene>
    <name evidence="11" type="ORF">PHATRDRAFT_2762</name>
</gene>
<feature type="transmembrane region" description="Helical" evidence="9">
    <location>
        <begin position="276"/>
        <end position="298"/>
    </location>
</feature>
<dbReference type="GO" id="GO:0015369">
    <property type="term" value="F:calcium:proton antiporter activity"/>
    <property type="evidence" value="ECO:0007669"/>
    <property type="project" value="UniProtKB-UniRule"/>
</dbReference>
<comment type="caution">
    <text evidence="9">Lacks conserved residue(s) required for the propagation of feature annotation.</text>
</comment>
<accession>B7FZE9</accession>
<feature type="domain" description="Sodium/calcium exchanger membrane region" evidence="10">
    <location>
        <begin position="179"/>
        <end position="321"/>
    </location>
</feature>
<comment type="similarity">
    <text evidence="9">Belongs to the Ca(2+):cation antiporter (CaCA) (TC 2.A.19) family.</text>
</comment>
<feature type="non-terminal residue" evidence="11">
    <location>
        <position position="1"/>
    </location>
</feature>
<feature type="transmembrane region" description="Helical" evidence="9">
    <location>
        <begin position="123"/>
        <end position="143"/>
    </location>
</feature>
<evidence type="ECO:0000256" key="1">
    <source>
        <dbReference type="ARBA" id="ARBA00004127"/>
    </source>
</evidence>
<feature type="non-terminal residue" evidence="11">
    <location>
        <position position="324"/>
    </location>
</feature>
<keyword evidence="3 9" id="KW-0109">Calcium transport</keyword>
<feature type="transmembrane region" description="Helical" evidence="9">
    <location>
        <begin position="304"/>
        <end position="323"/>
    </location>
</feature>
<feature type="domain" description="Sodium/calcium exchanger membrane region" evidence="10">
    <location>
        <begin position="5"/>
        <end position="145"/>
    </location>
</feature>
<dbReference type="InterPro" id="IPR004837">
    <property type="entry name" value="NaCa_Exmemb"/>
</dbReference>
<evidence type="ECO:0000256" key="3">
    <source>
        <dbReference type="ARBA" id="ARBA00022568"/>
    </source>
</evidence>
<keyword evidence="5 9" id="KW-0106">Calcium</keyword>
<dbReference type="InterPro" id="IPR044880">
    <property type="entry name" value="NCX_ion-bd_dom_sf"/>
</dbReference>
<dbReference type="RefSeq" id="XP_002180135.1">
    <property type="nucleotide sequence ID" value="XM_002180099.1"/>
</dbReference>
<evidence type="ECO:0000256" key="7">
    <source>
        <dbReference type="ARBA" id="ARBA00023065"/>
    </source>
</evidence>
<keyword evidence="7 9" id="KW-0406">Ion transport</keyword>
<name>B7FZE9_PHATC</name>
<comment type="subcellular location">
    <subcellularLocation>
        <location evidence="1">Endomembrane system</location>
        <topology evidence="1">Multi-pass membrane protein</topology>
    </subcellularLocation>
</comment>
<proteinExistence type="inferred from homology"/>
<dbReference type="PANTHER" id="PTHR31503">
    <property type="entry name" value="VACUOLAR CALCIUM ION TRANSPORTER"/>
    <property type="match status" value="1"/>
</dbReference>
<dbReference type="NCBIfam" id="TIGR00378">
    <property type="entry name" value="cax"/>
    <property type="match status" value="1"/>
</dbReference>
<evidence type="ECO:0000256" key="8">
    <source>
        <dbReference type="ARBA" id="ARBA00023136"/>
    </source>
</evidence>
<dbReference type="Pfam" id="PF01699">
    <property type="entry name" value="Na_Ca_ex"/>
    <property type="match status" value="2"/>
</dbReference>
<keyword evidence="8 9" id="KW-0472">Membrane</keyword>
<dbReference type="Proteomes" id="UP000000759">
    <property type="component" value="Chromosome 8"/>
</dbReference>
<dbReference type="GO" id="GO:0006874">
    <property type="term" value="P:intracellular calcium ion homeostasis"/>
    <property type="evidence" value="ECO:0007669"/>
    <property type="project" value="TreeGrafter"/>
</dbReference>
<evidence type="ECO:0000256" key="4">
    <source>
        <dbReference type="ARBA" id="ARBA00022692"/>
    </source>
</evidence>
<keyword evidence="4 9" id="KW-0812">Transmembrane</keyword>
<evidence type="ECO:0000256" key="9">
    <source>
        <dbReference type="RuleBase" id="RU365028"/>
    </source>
</evidence>
<dbReference type="KEGG" id="pti:PHATRDRAFT_2762"/>
<feature type="transmembrane region" description="Helical" evidence="9">
    <location>
        <begin position="179"/>
        <end position="198"/>
    </location>
</feature>